<evidence type="ECO:0000256" key="1">
    <source>
        <dbReference type="ARBA" id="ARBA00010923"/>
    </source>
</evidence>
<dbReference type="EMBL" id="MK784554">
    <property type="protein sequence ID" value="QHN74373.1"/>
    <property type="molecule type" value="Genomic_DNA"/>
</dbReference>
<keyword evidence="2" id="KW-0680">Restriction system</keyword>
<dbReference type="GO" id="GO:0009307">
    <property type="term" value="P:DNA restriction-modification system"/>
    <property type="evidence" value="ECO:0007669"/>
    <property type="project" value="UniProtKB-KW"/>
</dbReference>
<dbReference type="PANTHER" id="PTHR30408">
    <property type="entry name" value="TYPE-1 RESTRICTION ENZYME ECOKI SPECIFICITY PROTEIN"/>
    <property type="match status" value="1"/>
</dbReference>
<proteinExistence type="inferred from homology"/>
<dbReference type="EMBL" id="MK784556">
    <property type="protein sequence ID" value="QHN74538.1"/>
    <property type="molecule type" value="Genomic_DNA"/>
</dbReference>
<dbReference type="Proteomes" id="UP000622362">
    <property type="component" value="Unassembled WGS sequence"/>
</dbReference>
<comment type="similarity">
    <text evidence="1">Belongs to the type-I restriction system S methylase family.</text>
</comment>
<protein>
    <submittedName>
        <fullName evidence="5">Restriction endonuclease subunit S</fullName>
    </submittedName>
    <submittedName>
        <fullName evidence="6">Type I restriction-modification system, specificity subunit S</fullName>
    </submittedName>
</protein>
<evidence type="ECO:0000313" key="7">
    <source>
        <dbReference type="EMBL" id="QHN74427.1"/>
    </source>
</evidence>
<dbReference type="GO" id="GO:0004519">
    <property type="term" value="F:endonuclease activity"/>
    <property type="evidence" value="ECO:0007669"/>
    <property type="project" value="UniProtKB-KW"/>
</dbReference>
<organism evidence="6">
    <name type="scientific">Staphylococcus epidermidis</name>
    <dbReference type="NCBI Taxonomy" id="1282"/>
    <lineage>
        <taxon>Bacteria</taxon>
        <taxon>Bacillati</taxon>
        <taxon>Bacillota</taxon>
        <taxon>Bacilli</taxon>
        <taxon>Bacillales</taxon>
        <taxon>Staphylococcaceae</taxon>
        <taxon>Staphylococcus</taxon>
    </lineage>
</organism>
<dbReference type="PANTHER" id="PTHR30408:SF13">
    <property type="entry name" value="TYPE I RESTRICTION ENZYME HINDI SPECIFICITY SUBUNIT"/>
    <property type="match status" value="1"/>
</dbReference>
<name>A0A6A2CRC8_STAEP</name>
<gene>
    <name evidence="5" type="ORF">I3V53_09760</name>
</gene>
<dbReference type="CDD" id="cd17496">
    <property type="entry name" value="RMtype1_S_BliBORF2384P-TRD1-CR1_like"/>
    <property type="match status" value="1"/>
</dbReference>
<dbReference type="EMBL" id="MK784555">
    <property type="protein sequence ID" value="QHN74427.1"/>
    <property type="molecule type" value="Genomic_DNA"/>
</dbReference>
<keyword evidence="3" id="KW-0238">DNA-binding</keyword>
<accession>A0A6A2CRC8</accession>
<dbReference type="Gene3D" id="3.90.220.20">
    <property type="entry name" value="DNA methylase specificity domains"/>
    <property type="match status" value="2"/>
</dbReference>
<dbReference type="GO" id="GO:0003677">
    <property type="term" value="F:DNA binding"/>
    <property type="evidence" value="ECO:0007669"/>
    <property type="project" value="UniProtKB-KW"/>
</dbReference>
<dbReference type="EMBL" id="JADPYN010000021">
    <property type="protein sequence ID" value="MBF9304356.1"/>
    <property type="molecule type" value="Genomic_DNA"/>
</dbReference>
<dbReference type="InterPro" id="IPR044946">
    <property type="entry name" value="Restrct_endonuc_typeI_TRD_sf"/>
</dbReference>
<evidence type="ECO:0000313" key="5">
    <source>
        <dbReference type="EMBL" id="MBF9304356.1"/>
    </source>
</evidence>
<dbReference type="InterPro" id="IPR052021">
    <property type="entry name" value="Type-I_RS_S_subunit"/>
</dbReference>
<evidence type="ECO:0000259" key="4">
    <source>
        <dbReference type="Pfam" id="PF01420"/>
    </source>
</evidence>
<evidence type="ECO:0000256" key="2">
    <source>
        <dbReference type="ARBA" id="ARBA00022747"/>
    </source>
</evidence>
<dbReference type="SUPFAM" id="SSF116734">
    <property type="entry name" value="DNA methylase specificity domain"/>
    <property type="match status" value="2"/>
</dbReference>
<dbReference type="CDD" id="cd17521">
    <property type="entry name" value="RMtype1_S_Sau13435ORF2165P_TRD2-CR2_like"/>
    <property type="match status" value="1"/>
</dbReference>
<evidence type="ECO:0000256" key="3">
    <source>
        <dbReference type="ARBA" id="ARBA00023125"/>
    </source>
</evidence>
<keyword evidence="5" id="KW-0540">Nuclease</keyword>
<dbReference type="InterPro" id="IPR000055">
    <property type="entry name" value="Restrct_endonuc_typeI_TRD"/>
</dbReference>
<feature type="domain" description="Type I restriction modification DNA specificity" evidence="4">
    <location>
        <begin position="222"/>
        <end position="361"/>
    </location>
</feature>
<sequence length="418" mass="47805">MEFNKYKLKDLTVNGKGEYGIGAPAVKYSPNLYKYLRITDIDDNGFINTNQMKSINDKNEEKYLLKANDIVFARTGNSTGKSYFYNSDDGPLVYAGFLIKFSLDPTKLNPKYLRYYTLTNEYKGWINQFSIGSTRKNINAKIFGDMVISLPPRYYQDFVVDILDSLERKVKINKQMVANLEELSQTLFKHWFVDFEFPDEDGNPYKSSGGEMIDSELGEIPPDWKVGVLSDMTEIIMGQSPKSDTYNNNKVGLPLLNGASDFKNRNIKPTKYTSAPKKIGHNLDYVFGVRATIGLVTELDGEYAIGRGAGLSKNNEENREFIYEILNQAFTYFERIGSGSVYINISSKDLKQYKLIIPSKQVLMKYHYQLEPIFSELHNRKEQITSLTNLRDTLLPKLMSGELEIPDDIEVNIDEFSI</sequence>
<reference evidence="5" key="2">
    <citation type="submission" date="2020-11" db="EMBL/GenBank/DDBJ databases">
        <title>Molecular epidemiology and genomic profiles of multidrug-resistant bacteria collected from clinical sources in South Africa.</title>
        <authorList>
            <person name="Asante J."/>
            <person name="Amoako D.G."/>
        </authorList>
    </citation>
    <scope>NUCLEOTIDE SEQUENCE</scope>
    <source>
        <strain evidence="5">C68</strain>
    </source>
</reference>
<dbReference type="Pfam" id="PF01420">
    <property type="entry name" value="Methylase_S"/>
    <property type="match status" value="2"/>
</dbReference>
<dbReference type="RefSeq" id="WP_070501290.1">
    <property type="nucleotide sequence ID" value="NZ_CP121477.1"/>
</dbReference>
<dbReference type="AlphaFoldDB" id="A0A6A2CRC8"/>
<keyword evidence="5" id="KW-0255">Endonuclease</keyword>
<keyword evidence="5" id="KW-0378">Hydrolase</keyword>
<feature type="domain" description="Type I restriction modification DNA specificity" evidence="4">
    <location>
        <begin position="3"/>
        <end position="181"/>
    </location>
</feature>
<reference evidence="6" key="1">
    <citation type="journal article" date="2020" name="MBio">
        <title>Staphylococcus epidermidis MSCRAMM SesJ is Encoded in Composite Islands.</title>
        <authorList>
            <person name="Arora S."/>
            <person name="Li X."/>
            <person name="Hillhouse A."/>
            <person name="Konganti K."/>
            <person name="Little S.V."/>
            <person name="Lawhon S.D."/>
            <person name="Threadgill D."/>
            <person name="Shelburne S."/>
            <person name="Hook M."/>
        </authorList>
    </citation>
    <scope>NUCLEOTIDE SEQUENCE</scope>
    <source>
        <strain evidence="7">MB1143</strain>
        <strain evidence="8">MB1709</strain>
        <strain evidence="6">MB1715</strain>
    </source>
</reference>
<evidence type="ECO:0000313" key="8">
    <source>
        <dbReference type="EMBL" id="QHN74538.1"/>
    </source>
</evidence>
<evidence type="ECO:0000313" key="6">
    <source>
        <dbReference type="EMBL" id="QHN74373.1"/>
    </source>
</evidence>